<sequence length="81" mass="9276">MICLIFVLSINRLSIVARKNRRYVVLLCKVLTITSLAIGLVVFLIFAIDPEVTAQYDSLTYCWRYMHTPRAYIMALSESCA</sequence>
<evidence type="ECO:0000256" key="1">
    <source>
        <dbReference type="SAM" id="Phobius"/>
    </source>
</evidence>
<evidence type="ECO:0000313" key="2">
    <source>
        <dbReference type="EMBL" id="VDK28860.1"/>
    </source>
</evidence>
<dbReference type="OrthoDB" id="5908748at2759"/>
<reference evidence="4" key="1">
    <citation type="submission" date="2017-02" db="UniProtKB">
        <authorList>
            <consortium name="WormBaseParasite"/>
        </authorList>
    </citation>
    <scope>IDENTIFICATION</scope>
</reference>
<dbReference type="WBParaSite" id="ASIM_0000750701-mRNA-1">
    <property type="protein sequence ID" value="ASIM_0000750701-mRNA-1"/>
    <property type="gene ID" value="ASIM_0000750701"/>
</dbReference>
<feature type="transmembrane region" description="Helical" evidence="1">
    <location>
        <begin position="23"/>
        <end position="48"/>
    </location>
</feature>
<reference evidence="2 3" key="2">
    <citation type="submission" date="2018-11" db="EMBL/GenBank/DDBJ databases">
        <authorList>
            <consortium name="Pathogen Informatics"/>
        </authorList>
    </citation>
    <scope>NUCLEOTIDE SEQUENCE [LARGE SCALE GENOMIC DNA]</scope>
</reference>
<evidence type="ECO:0000313" key="3">
    <source>
        <dbReference type="Proteomes" id="UP000267096"/>
    </source>
</evidence>
<dbReference type="EMBL" id="UYRR01017307">
    <property type="protein sequence ID" value="VDK28860.1"/>
    <property type="molecule type" value="Genomic_DNA"/>
</dbReference>
<dbReference type="AlphaFoldDB" id="A0A0M3JIP1"/>
<evidence type="ECO:0000313" key="4">
    <source>
        <dbReference type="WBParaSite" id="ASIM_0000750701-mRNA-1"/>
    </source>
</evidence>
<proteinExistence type="predicted"/>
<accession>A0A0M3JIP1</accession>
<keyword evidence="1" id="KW-1133">Transmembrane helix</keyword>
<protein>
    <submittedName>
        <fullName evidence="4">G_PROTEIN_RECEP_F1_2 domain-containing protein</fullName>
    </submittedName>
</protein>
<name>A0A0M3JIP1_ANISI</name>
<keyword evidence="3" id="KW-1185">Reference proteome</keyword>
<gene>
    <name evidence="2" type="ORF">ASIM_LOCUS7279</name>
</gene>
<keyword evidence="1" id="KW-0812">Transmembrane</keyword>
<keyword evidence="1" id="KW-0472">Membrane</keyword>
<organism evidence="4">
    <name type="scientific">Anisakis simplex</name>
    <name type="common">Herring worm</name>
    <dbReference type="NCBI Taxonomy" id="6269"/>
    <lineage>
        <taxon>Eukaryota</taxon>
        <taxon>Metazoa</taxon>
        <taxon>Ecdysozoa</taxon>
        <taxon>Nematoda</taxon>
        <taxon>Chromadorea</taxon>
        <taxon>Rhabditida</taxon>
        <taxon>Spirurina</taxon>
        <taxon>Ascaridomorpha</taxon>
        <taxon>Ascaridoidea</taxon>
        <taxon>Anisakidae</taxon>
        <taxon>Anisakis</taxon>
        <taxon>Anisakis simplex complex</taxon>
    </lineage>
</organism>
<dbReference type="Proteomes" id="UP000267096">
    <property type="component" value="Unassembled WGS sequence"/>
</dbReference>